<feature type="chain" id="PRO_5015612639" evidence="2">
    <location>
        <begin position="22"/>
        <end position="592"/>
    </location>
</feature>
<reference evidence="3 4" key="1">
    <citation type="submission" date="2018-04" db="EMBL/GenBank/DDBJ databases">
        <title>Marixanthomonas spongiae HN-E44 sp. nov., isolated from a marine sponge.</title>
        <authorList>
            <person name="Luo L."/>
            <person name="Zhuang L."/>
        </authorList>
    </citation>
    <scope>NUCLEOTIDE SEQUENCE [LARGE SCALE GENOMIC DNA]</scope>
    <source>
        <strain evidence="3 4">HN-E44</strain>
    </source>
</reference>
<dbReference type="InterPro" id="IPR025738">
    <property type="entry name" value="BatD"/>
</dbReference>
<dbReference type="PANTHER" id="PTHR40940">
    <property type="entry name" value="PROTEIN BATD-RELATED"/>
    <property type="match status" value="1"/>
</dbReference>
<keyword evidence="1" id="KW-0472">Membrane</keyword>
<feature type="signal peptide" evidence="2">
    <location>
        <begin position="1"/>
        <end position="21"/>
    </location>
</feature>
<keyword evidence="4" id="KW-1185">Reference proteome</keyword>
<name>A0A2U0I2E5_9FLAO</name>
<sequence length="592" mass="66911">MKLKYILYILIFTLCGSATFAQVTFDAKVSKKRLGINERLRVDFEMNKDGDNFNPPDFKGFRVVGGPNQAISNSYINGKRSYSKTYSYFLSPQSQGKFTIGQATIEIDGETYKSLPIQVQVTSAVAQPKDGNNADYVASEKVHLVAEVSNSKPYLNQAISVVYKLYVSHDVSITSSWREIDTPKFADFWSQNIDNQGNFKVYEGKYQGEDYRYVVLRTTVLYPQKTGKLEIEPLTLDVPIDVPTNRRDFFGRRITTRVNKTISAGKRTIDVKPLPAQGKPDDFAGAVGDFDFNVSVNKNKLDANESLELTTRVSGTGNLKLFELPSITLPNSLEVYEPERSEKVRTTRSGMNGSVTETYTVVPQFKGNYPIRPLTFSYFDPKTESYKTLSSEEIVIDVESGPVTASTTNEADDKKQVVLDKNQFKYIKLDTNLQPIARENFFKSPLFWSLLGGPLLLIPIFILAGKKRRERLADVQGNRLRRANKLAKKYLRDAKNQMGNKAVFYEYLERALHNYLKAKLNIETSDFSKERIAKLLSERKVEPHTIAEFTGLLKSCEFARYTPTSTVAIKEDYKKAVSVIAAIDKQIEYPGS</sequence>
<evidence type="ECO:0000313" key="3">
    <source>
        <dbReference type="EMBL" id="PVW15276.1"/>
    </source>
</evidence>
<comment type="caution">
    <text evidence="3">The sequence shown here is derived from an EMBL/GenBank/DDBJ whole genome shotgun (WGS) entry which is preliminary data.</text>
</comment>
<dbReference type="OrthoDB" id="2079210at2"/>
<keyword evidence="2" id="KW-0732">Signal</keyword>
<keyword evidence="1" id="KW-0812">Transmembrane</keyword>
<evidence type="ECO:0000256" key="1">
    <source>
        <dbReference type="SAM" id="Phobius"/>
    </source>
</evidence>
<accession>A0A2U0I2E5</accession>
<dbReference type="RefSeq" id="WP_116694168.1">
    <property type="nucleotide sequence ID" value="NZ_QEHR01000004.1"/>
</dbReference>
<dbReference type="Proteomes" id="UP000245962">
    <property type="component" value="Unassembled WGS sequence"/>
</dbReference>
<dbReference type="AlphaFoldDB" id="A0A2U0I2E5"/>
<dbReference type="PANTHER" id="PTHR40940:SF2">
    <property type="entry name" value="BATD"/>
    <property type="match status" value="1"/>
</dbReference>
<dbReference type="EMBL" id="QEHR01000004">
    <property type="protein sequence ID" value="PVW15276.1"/>
    <property type="molecule type" value="Genomic_DNA"/>
</dbReference>
<proteinExistence type="predicted"/>
<keyword evidence="1" id="KW-1133">Transmembrane helix</keyword>
<dbReference type="Pfam" id="PF13584">
    <property type="entry name" value="BatD"/>
    <property type="match status" value="2"/>
</dbReference>
<protein>
    <submittedName>
        <fullName evidence="3">BatD protein</fullName>
    </submittedName>
</protein>
<organism evidence="3 4">
    <name type="scientific">Marixanthomonas spongiae</name>
    <dbReference type="NCBI Taxonomy" id="2174845"/>
    <lineage>
        <taxon>Bacteria</taxon>
        <taxon>Pseudomonadati</taxon>
        <taxon>Bacteroidota</taxon>
        <taxon>Flavobacteriia</taxon>
        <taxon>Flavobacteriales</taxon>
        <taxon>Flavobacteriaceae</taxon>
        <taxon>Marixanthomonas</taxon>
    </lineage>
</organism>
<gene>
    <name evidence="3" type="ORF">DDV96_07695</name>
</gene>
<evidence type="ECO:0000313" key="4">
    <source>
        <dbReference type="Proteomes" id="UP000245962"/>
    </source>
</evidence>
<feature type="transmembrane region" description="Helical" evidence="1">
    <location>
        <begin position="446"/>
        <end position="464"/>
    </location>
</feature>
<evidence type="ECO:0000256" key="2">
    <source>
        <dbReference type="SAM" id="SignalP"/>
    </source>
</evidence>